<dbReference type="Gene3D" id="3.40.50.410">
    <property type="entry name" value="von Willebrand factor, type A domain"/>
    <property type="match status" value="1"/>
</dbReference>
<evidence type="ECO:0000313" key="4">
    <source>
        <dbReference type="Proteomes" id="UP000000600"/>
    </source>
</evidence>
<dbReference type="SUPFAM" id="SSF52540">
    <property type="entry name" value="P-loop containing nucleoside triphosphate hydrolases"/>
    <property type="match status" value="1"/>
</dbReference>
<proteinExistence type="predicted"/>
<organism evidence="3 4">
    <name type="scientific">Paramecium tetraurelia</name>
    <dbReference type="NCBI Taxonomy" id="5888"/>
    <lineage>
        <taxon>Eukaryota</taxon>
        <taxon>Sar</taxon>
        <taxon>Alveolata</taxon>
        <taxon>Ciliophora</taxon>
        <taxon>Intramacronucleata</taxon>
        <taxon>Oligohymenophorea</taxon>
        <taxon>Peniculida</taxon>
        <taxon>Parameciidae</taxon>
        <taxon>Paramecium</taxon>
    </lineage>
</organism>
<dbReference type="EMBL" id="CT868552">
    <property type="protein sequence ID" value="CAK86031.1"/>
    <property type="molecule type" value="Genomic_DNA"/>
</dbReference>
<dbReference type="InterPro" id="IPR030383">
    <property type="entry name" value="G_VLIG_dom"/>
</dbReference>
<dbReference type="Proteomes" id="UP000000600">
    <property type="component" value="Unassembled WGS sequence"/>
</dbReference>
<feature type="coiled-coil region" evidence="1">
    <location>
        <begin position="1290"/>
        <end position="1373"/>
    </location>
</feature>
<dbReference type="GO" id="GO:0005525">
    <property type="term" value="F:GTP binding"/>
    <property type="evidence" value="ECO:0007669"/>
    <property type="project" value="InterPro"/>
</dbReference>
<feature type="coiled-coil region" evidence="1">
    <location>
        <begin position="1436"/>
        <end position="1480"/>
    </location>
</feature>
<gene>
    <name evidence="3" type="ORF">GSPATT00019735001</name>
</gene>
<dbReference type="HOGENOM" id="CLU_230294_0_0_1"/>
<dbReference type="PROSITE" id="PS51717">
    <property type="entry name" value="G_VLIG"/>
    <property type="match status" value="1"/>
</dbReference>
<dbReference type="STRING" id="5888.A0DSL4"/>
<name>A0DSL4_PARTE</name>
<feature type="domain" description="VLIG-type G" evidence="2">
    <location>
        <begin position="803"/>
        <end position="842"/>
    </location>
</feature>
<dbReference type="InterPro" id="IPR006073">
    <property type="entry name" value="GTP-bd"/>
</dbReference>
<dbReference type="Pfam" id="PF01926">
    <property type="entry name" value="MMR_HSR1"/>
    <property type="match status" value="1"/>
</dbReference>
<dbReference type="KEGG" id="ptm:GSPATT00019735001"/>
<dbReference type="Gene3D" id="3.40.50.300">
    <property type="entry name" value="P-loop containing nucleotide triphosphate hydrolases"/>
    <property type="match status" value="1"/>
</dbReference>
<dbReference type="InterPro" id="IPR027417">
    <property type="entry name" value="P-loop_NTPase"/>
</dbReference>
<protein>
    <recommendedName>
        <fullName evidence="2">VLIG-type G domain-containing protein</fullName>
    </recommendedName>
</protein>
<keyword evidence="1" id="KW-0175">Coiled coil</keyword>
<dbReference type="OMA" id="IMKILLC"/>
<evidence type="ECO:0000256" key="1">
    <source>
        <dbReference type="SAM" id="Coils"/>
    </source>
</evidence>
<reference evidence="3 4" key="1">
    <citation type="journal article" date="2006" name="Nature">
        <title>Global trends of whole-genome duplications revealed by the ciliate Paramecium tetraurelia.</title>
        <authorList>
            <consortium name="Genoscope"/>
            <person name="Aury J.-M."/>
            <person name="Jaillon O."/>
            <person name="Duret L."/>
            <person name="Noel B."/>
            <person name="Jubin C."/>
            <person name="Porcel B.M."/>
            <person name="Segurens B."/>
            <person name="Daubin V."/>
            <person name="Anthouard V."/>
            <person name="Aiach N."/>
            <person name="Arnaiz O."/>
            <person name="Billaut A."/>
            <person name="Beisson J."/>
            <person name="Blanc I."/>
            <person name="Bouhouche K."/>
            <person name="Camara F."/>
            <person name="Duharcourt S."/>
            <person name="Guigo R."/>
            <person name="Gogendeau D."/>
            <person name="Katinka M."/>
            <person name="Keller A.-M."/>
            <person name="Kissmehl R."/>
            <person name="Klotz C."/>
            <person name="Koll F."/>
            <person name="Le Moue A."/>
            <person name="Lepere C."/>
            <person name="Malinsky S."/>
            <person name="Nowacki M."/>
            <person name="Nowak J.K."/>
            <person name="Plattner H."/>
            <person name="Poulain J."/>
            <person name="Ruiz F."/>
            <person name="Serrano V."/>
            <person name="Zagulski M."/>
            <person name="Dessen P."/>
            <person name="Betermier M."/>
            <person name="Weissenbach J."/>
            <person name="Scarpelli C."/>
            <person name="Schachter V."/>
            <person name="Sperling L."/>
            <person name="Meyer E."/>
            <person name="Cohen J."/>
            <person name="Wincker P."/>
        </authorList>
    </citation>
    <scope>NUCLEOTIDE SEQUENCE [LARGE SCALE GENOMIC DNA]</scope>
    <source>
        <strain evidence="3 4">Stock d4-2</strain>
    </source>
</reference>
<accession>A0DSL4</accession>
<dbReference type="InParanoid" id="A0DSL4"/>
<keyword evidence="4" id="KW-1185">Reference proteome</keyword>
<dbReference type="OrthoDB" id="3214109at2759"/>
<feature type="coiled-coil region" evidence="1">
    <location>
        <begin position="1719"/>
        <end position="1791"/>
    </location>
</feature>
<dbReference type="GeneID" id="5039213"/>
<dbReference type="eggNOG" id="ENOG502QUF5">
    <property type="taxonomic scope" value="Eukaryota"/>
</dbReference>
<dbReference type="PANTHER" id="PTHR22796">
    <property type="entry name" value="URG4-RELATED"/>
    <property type="match status" value="1"/>
</dbReference>
<evidence type="ECO:0000259" key="2">
    <source>
        <dbReference type="PROSITE" id="PS51717"/>
    </source>
</evidence>
<dbReference type="InterPro" id="IPR036465">
    <property type="entry name" value="vWFA_dom_sf"/>
</dbReference>
<evidence type="ECO:0000313" key="3">
    <source>
        <dbReference type="EMBL" id="CAK86031.1"/>
    </source>
</evidence>
<dbReference type="SUPFAM" id="SSF53300">
    <property type="entry name" value="vWA-like"/>
    <property type="match status" value="1"/>
</dbReference>
<dbReference type="RefSeq" id="XP_001453428.1">
    <property type="nucleotide sequence ID" value="XM_001453391.1"/>
</dbReference>
<feature type="coiled-coil region" evidence="1">
    <location>
        <begin position="1598"/>
        <end position="1680"/>
    </location>
</feature>
<dbReference type="PANTHER" id="PTHR22796:SF1">
    <property type="entry name" value="VWFA DOMAIN-CONTAINING PROTEIN"/>
    <property type="match status" value="1"/>
</dbReference>
<sequence length="2433" mass="287646">MNQISQNLQIALLYSIKTDNSQDSQLDKIDFFNKTTKLFLDSLEVDERLQIKGLFGTHKEVEREIKLQINQEVTLQSYLNNSERGNLIALKFQNVMIFIFILSETFFVTKPINEKAVEIVLFRIIQDLTDNIKFCLNDDIFKNHWYQGDIIPFNQIKQRTEYHFAESENKEIQIYDCKWVLSQKNITNYQIINSQTLSPTLIRIRKLHFREEETNNFKKTIYYFIGRLLIQILNKKDKQTNQIMSIINIEHQSKSLKNMLDKISDELEYEVNDQINNLINIFSDSWRFILVRNKEKEIQKKYFEQQVNNFLQTVDLDQKWNFIYNHELVDKEHFNLFKEQMDVFFDKLKEKVFKILDKYKYQKNEIIEELKKQKYYEVERINLKLSRADENETGRVTSIIQIIENQQQPILSGNLLQLGSKFYVNDIFETKEKDLIIIITSYTNYNQILKTLIYFYKCNKPQAQLIKQFDFFNTEKAVYFYDYNRGHLFIFNFKSQQVLQLILTARGSIQNEQQVYYQQERGCSFLVSHVAYLKMVNKFIVLSKDKWVYKQQDQGQDFEKVKCRIQRENGNIELHDFAPSSQPSQKYIQIIACPSGKYFYLANLYCCDRYDVNLLKIDSISIDGPIKIFADFSDVIILGQLNQKTMNKKAKILCNLVSQKRFNKKEDNQKNVIGNPAFDVAKGSCIKFGPNSQFLLKEKNSAITLNVNNDYYNIVKSYLNIMKVNEIILSSTQLQSAEFKSEQIKNIIFSRVPLQLCTIENSNLIPLNDGFRQETQTETLTSVEQKVKQLHLGFLEEHLSNYNNKIFVVGIIGKQSSGKSYLLNRVFGTRFAVSSARCTEGVWGSIAYVEDQTFLVLDCEGLFNGARSDKEEIKMLAFLTAICDITILNSDLAFNRHFNDLFNHLVEASKQLNDEKLFKGILYFVLRDVSSQDNAGAEQELLKNLERLKEGGSEDIIFLKRLFNNKIAVESLVNYELKLFDDQIISVRKYILEKSAISSHWNCGRELIQIMKILLCQLELSDNTNVSLIDLQILIEKIFEECQQLWYDFSLEQVQDINLKLVQSDYKFPKFEAQKLIFFNRDLVQQLYENLITEDTISIHNKNMFYVKTQFNQMMEQRKEQIIQRAKELTNHINNDEVKEIIEKNMSMLKIFLKDQITYYQFCEDKCDECYLQCKHFKNHIEISQTLMSKLVEDINHLELQQKSSKIKNKSQEQEWRGMIDKIKEEIQNAEYSLEGLKIQNQIIEIKEKICKEKEAMQNNDFYDLDSNSINTSVFNIPELKNQKSLVATLEDIQNIQNLFENEIISLQNKKEQNIETTKQSKAQLEQLNQNLTQYLQDITQIEICQEELESCKKEISKQKLITEKELQNVQSEFQKIQIVGDEMNIQNLQVNVEDGNKILIEIQDEMQKQQLIYQQNAQELEVLLKKDDNEQIQYLEQLEQDINEFIQKQSYLEEEIEVLMKSKRDLEDIRQRLGKEQSKKFGKNKNIIEELGQQLKGFDELLINEKLSQCEIKQKELEINFINFENSQLFDKCRQEIDLEKENQIQNEQIEQQDTQIQTSQLSEQYSQTLNQQNKTQSELLEIFEKERRLRLINLFLQKKEEKLTQSQANLSSLNEEIQQAKNEIDNINEMIIQIKERNKLLDISQSHKSKICEFEIRLKDFDQRLQNEKENMININLNQESTNNKLDQIQKYIIDLEHQNDQIVQQIIRVNSRLNEIKQFQENLNEYSILNVTLREEEIKLKKRAEFESIQNLQQMDVESKIENLNNQISQLKQEKESLNNQLSTFNKILLLEQNLRELYDLKKQLVESKSDVHLCQRESHKCDQNCRICSDQKCDHKAGHYEKEEHLCNKQDHRCYDICQIKNCKRKCMKSFNHDEQHKCENDHPCMEKCQYCDKKCKKDLSDPHDRTNHDCLDNYCIHNCQLCQRRCCQPHKHSQQKDKHFCENVHYCQQQCQEDGICKIDYEVVQAKWKTKSSEFQYTKYIQKDIGKQICQKQIPAGCDKHDGKHLCKEKTEKQFHQCNQQCPECNTYCDLQYGHLGSHQSDRHRNKEDQQFTTQEGNQIHIQIQDPKDSSIRKYEIGENSAPETCDQSCKRKGRAHFHLVKCEGKKKCMINKTKDKARHSKNKYIGFEEISFDEVLCEEFWKSINWIHPILFELENINKCNYYCPLCIQQNGTHQFCDNNAWHTKQCKIGDHSFSCVETHFQNQIQGIDIAFVIDSTLSMEQYIKSCKSIIKDIIEKSKTKYNLNGQKLEINFAAVSYKDHQFPYKASQKIIDVQNFSSGTDIISFLNKITLENGFDYPEAVLDGLDATLKLNWHPKFEKLLYLIADSPPHGKQYHNYGDHFPEGCPCGLKQEKIFRILQNIKVKFKILKLNQNIEMMIGEFKKDFVNLQVLTPQDENLNNFQDVIVCDVCQFLEHNEITYQMKKQK</sequence>